<keyword evidence="8 10" id="KW-0472">Membrane</keyword>
<evidence type="ECO:0000313" key="14">
    <source>
        <dbReference type="EMBL" id="MDK7186897.1"/>
    </source>
</evidence>
<dbReference type="Pfam" id="PF02687">
    <property type="entry name" value="FtsX"/>
    <property type="match status" value="1"/>
</dbReference>
<evidence type="ECO:0000256" key="1">
    <source>
        <dbReference type="ARBA" id="ARBA00004651"/>
    </source>
</evidence>
<feature type="transmembrane region" description="Helical" evidence="11">
    <location>
        <begin position="265"/>
        <end position="286"/>
    </location>
</feature>
<dbReference type="GO" id="GO:0005886">
    <property type="term" value="C:plasma membrane"/>
    <property type="evidence" value="ECO:0007669"/>
    <property type="project" value="UniProtKB-SubCell"/>
</dbReference>
<evidence type="ECO:0000259" key="13">
    <source>
        <dbReference type="Pfam" id="PF18075"/>
    </source>
</evidence>
<dbReference type="Gene3D" id="3.30.70.3040">
    <property type="match status" value="1"/>
</dbReference>
<dbReference type="EMBL" id="JASOOE010000004">
    <property type="protein sequence ID" value="MDK7186897.1"/>
    <property type="molecule type" value="Genomic_DNA"/>
</dbReference>
<keyword evidence="6 11" id="KW-0812">Transmembrane</keyword>
<dbReference type="InterPro" id="IPR003838">
    <property type="entry name" value="ABC3_permease_C"/>
</dbReference>
<feature type="domain" description="ABC3 transporter permease C-terminal" evidence="12">
    <location>
        <begin position="173"/>
        <end position="288"/>
    </location>
</feature>
<organism evidence="14 15">
    <name type="scientific">Facklamia hominis</name>
    <dbReference type="NCBI Taxonomy" id="178214"/>
    <lineage>
        <taxon>Bacteria</taxon>
        <taxon>Bacillati</taxon>
        <taxon>Bacillota</taxon>
        <taxon>Bacilli</taxon>
        <taxon>Lactobacillales</taxon>
        <taxon>Aerococcaceae</taxon>
        <taxon>Facklamia</taxon>
    </lineage>
</organism>
<feature type="transmembrane region" description="Helical" evidence="11">
    <location>
        <begin position="220"/>
        <end position="245"/>
    </location>
</feature>
<dbReference type="AlphaFoldDB" id="A0AAJ1Q5G2"/>
<evidence type="ECO:0000259" key="12">
    <source>
        <dbReference type="Pfam" id="PF02687"/>
    </source>
</evidence>
<evidence type="ECO:0000256" key="3">
    <source>
        <dbReference type="ARBA" id="ARBA00021907"/>
    </source>
</evidence>
<evidence type="ECO:0000256" key="10">
    <source>
        <dbReference type="PIRNR" id="PIRNR003097"/>
    </source>
</evidence>
<evidence type="ECO:0000256" key="2">
    <source>
        <dbReference type="ARBA" id="ARBA00007379"/>
    </source>
</evidence>
<dbReference type="InterPro" id="IPR040690">
    <property type="entry name" value="FtsX_ECD"/>
</dbReference>
<evidence type="ECO:0000256" key="8">
    <source>
        <dbReference type="ARBA" id="ARBA00023136"/>
    </source>
</evidence>
<evidence type="ECO:0000256" key="4">
    <source>
        <dbReference type="ARBA" id="ARBA00022475"/>
    </source>
</evidence>
<dbReference type="PANTHER" id="PTHR47755:SF1">
    <property type="entry name" value="CELL DIVISION PROTEIN FTSX"/>
    <property type="match status" value="1"/>
</dbReference>
<name>A0AAJ1Q5G2_9LACT</name>
<evidence type="ECO:0000313" key="15">
    <source>
        <dbReference type="Proteomes" id="UP001229251"/>
    </source>
</evidence>
<reference evidence="14" key="1">
    <citation type="submission" date="2023-05" db="EMBL/GenBank/DDBJ databases">
        <title>Cataloging the Phylogenetic Diversity of Human Bladder Bacteria.</title>
        <authorList>
            <person name="Du J."/>
        </authorList>
    </citation>
    <scope>NUCLEOTIDE SEQUENCE</scope>
    <source>
        <strain evidence="14">UMB1231</strain>
    </source>
</reference>
<keyword evidence="9 10" id="KW-0131">Cell cycle</keyword>
<dbReference type="InterPro" id="IPR004513">
    <property type="entry name" value="FtsX"/>
</dbReference>
<comment type="similarity">
    <text evidence="2 10">Belongs to the ABC-4 integral membrane protein family. FtsX subfamily.</text>
</comment>
<feature type="transmembrane region" description="Helical" evidence="11">
    <location>
        <begin position="21"/>
        <end position="47"/>
    </location>
</feature>
<evidence type="ECO:0000256" key="5">
    <source>
        <dbReference type="ARBA" id="ARBA00022618"/>
    </source>
</evidence>
<dbReference type="Pfam" id="PF18075">
    <property type="entry name" value="FtsX_ECD"/>
    <property type="match status" value="1"/>
</dbReference>
<feature type="domain" description="FtsX extracellular" evidence="13">
    <location>
        <begin position="60"/>
        <end position="147"/>
    </location>
</feature>
<evidence type="ECO:0000256" key="11">
    <source>
        <dbReference type="SAM" id="Phobius"/>
    </source>
</evidence>
<proteinExistence type="inferred from homology"/>
<keyword evidence="7 11" id="KW-1133">Transmembrane helix</keyword>
<comment type="caution">
    <text evidence="14">The sequence shown here is derived from an EMBL/GenBank/DDBJ whole genome shotgun (WGS) entry which is preliminary data.</text>
</comment>
<protein>
    <recommendedName>
        <fullName evidence="3 10">Cell division protein FtsX</fullName>
    </recommendedName>
</protein>
<gene>
    <name evidence="14" type="primary">ftsX</name>
    <name evidence="14" type="ORF">QP433_02775</name>
</gene>
<comment type="function">
    <text evidence="10">Part of the ABC transporter FtsEX involved in asymmetric cellular division facilitating the initiation of sporulation.</text>
</comment>
<keyword evidence="4 10" id="KW-1003">Cell membrane</keyword>
<accession>A0AAJ1Q5G2</accession>
<dbReference type="NCBIfam" id="NF038347">
    <property type="entry name" value="FtsX_Gpos"/>
    <property type="match status" value="1"/>
</dbReference>
<dbReference type="PANTHER" id="PTHR47755">
    <property type="entry name" value="CELL DIVISION PROTEIN FTSX"/>
    <property type="match status" value="1"/>
</dbReference>
<evidence type="ECO:0000256" key="6">
    <source>
        <dbReference type="ARBA" id="ARBA00022692"/>
    </source>
</evidence>
<comment type="subcellular location">
    <subcellularLocation>
        <location evidence="1">Cell membrane</location>
        <topology evidence="1">Multi-pass membrane protein</topology>
    </subcellularLocation>
</comment>
<dbReference type="PIRSF" id="PIRSF003097">
    <property type="entry name" value="FtsX"/>
    <property type="match status" value="1"/>
</dbReference>
<dbReference type="RefSeq" id="WP_285065476.1">
    <property type="nucleotide sequence ID" value="NZ_JASOOE010000004.1"/>
</dbReference>
<evidence type="ECO:0000256" key="7">
    <source>
        <dbReference type="ARBA" id="ARBA00022989"/>
    </source>
</evidence>
<feature type="transmembrane region" description="Helical" evidence="11">
    <location>
        <begin position="166"/>
        <end position="190"/>
    </location>
</feature>
<dbReference type="GO" id="GO:0051301">
    <property type="term" value="P:cell division"/>
    <property type="evidence" value="ECO:0007669"/>
    <property type="project" value="UniProtKB-KW"/>
</dbReference>
<sequence length="294" mass="32632">MKAVRSFFRHLRDAGRNFTRNGWMTTASVVMMSVTLFFLGLFFLVAANVEQLTHTVENEIQIRVTIDPIANVEEQKELGEQITQIPAVSRVVYRSAQEELEEYKDVITEDFDVLNDENPLNDMYLVTVTSADKIDEVSSKISDLDYVLNASVGSLDISGLVTGVKIVRYVIALLAAIFIILAVILISNTIRLAIQTRSREIEIMQLVGAKRSYIRAPFTIEGAVIGILGALFASASLYASYQGLITLAHEFLAFNPKLALPIMPYFIYLAVALMLFGSLLGVVGAMRSVRRLVD</sequence>
<dbReference type="Proteomes" id="UP001229251">
    <property type="component" value="Unassembled WGS sequence"/>
</dbReference>
<keyword evidence="5 10" id="KW-0132">Cell division</keyword>
<dbReference type="InterPro" id="IPR058204">
    <property type="entry name" value="FtsX_firmicutes-type"/>
</dbReference>
<evidence type="ECO:0000256" key="9">
    <source>
        <dbReference type="ARBA" id="ARBA00023306"/>
    </source>
</evidence>